<dbReference type="STRING" id="144026.SAMN04488568_10565"/>
<dbReference type="SUPFAM" id="SSF53474">
    <property type="entry name" value="alpha/beta-Hydrolases"/>
    <property type="match status" value="1"/>
</dbReference>
<evidence type="ECO:0008006" key="3">
    <source>
        <dbReference type="Google" id="ProtNLM"/>
    </source>
</evidence>
<proteinExistence type="predicted"/>
<dbReference type="InterPro" id="IPR010662">
    <property type="entry name" value="RBBP9/YdeN"/>
</dbReference>
<sequence>MKIRDTDLLVLPGLGNAADDDWQGRWLARMPTARRVEQHDWHKPQREAWVDALVEAVAEATKPVVLIAHSVGILTIAHASPLLDKSKIAGAFLVGVSDWERPEMAEKFGDHGFDPVPHEPFGFPALLLASSNDPTCDVERAEVWARAWGARFVVAGEMGHFNAASGHGPWPEGLMTFAQFIATLTPPSP</sequence>
<dbReference type="OrthoDB" id="9804993at2"/>
<dbReference type="AlphaFoldDB" id="A0A1G9QKX1"/>
<protein>
    <recommendedName>
        <fullName evidence="3">Alpha/beta hydrolase family protein</fullName>
    </recommendedName>
</protein>
<name>A0A1G9QKX1_9PROT</name>
<dbReference type="InterPro" id="IPR029058">
    <property type="entry name" value="AB_hydrolase_fold"/>
</dbReference>
<dbReference type="GO" id="GO:0016787">
    <property type="term" value="F:hydrolase activity"/>
    <property type="evidence" value="ECO:0007669"/>
    <property type="project" value="InterPro"/>
</dbReference>
<dbReference type="RefSeq" id="WP_091768379.1">
    <property type="nucleotide sequence ID" value="NZ_FNHG01000005.1"/>
</dbReference>
<dbReference type="Proteomes" id="UP000199759">
    <property type="component" value="Unassembled WGS sequence"/>
</dbReference>
<organism evidence="1 2">
    <name type="scientific">Maricaulis salignorans</name>
    <dbReference type="NCBI Taxonomy" id="144026"/>
    <lineage>
        <taxon>Bacteria</taxon>
        <taxon>Pseudomonadati</taxon>
        <taxon>Pseudomonadota</taxon>
        <taxon>Alphaproteobacteria</taxon>
        <taxon>Maricaulales</taxon>
        <taxon>Maricaulaceae</taxon>
        <taxon>Maricaulis</taxon>
    </lineage>
</organism>
<gene>
    <name evidence="1" type="ORF">SAMN04488568_10565</name>
</gene>
<dbReference type="Gene3D" id="3.40.50.1820">
    <property type="entry name" value="alpha/beta hydrolase"/>
    <property type="match status" value="1"/>
</dbReference>
<dbReference type="EMBL" id="FNHG01000005">
    <property type="protein sequence ID" value="SDM11658.1"/>
    <property type="molecule type" value="Genomic_DNA"/>
</dbReference>
<evidence type="ECO:0000313" key="1">
    <source>
        <dbReference type="EMBL" id="SDM11658.1"/>
    </source>
</evidence>
<evidence type="ECO:0000313" key="2">
    <source>
        <dbReference type="Proteomes" id="UP000199759"/>
    </source>
</evidence>
<reference evidence="1 2" key="1">
    <citation type="submission" date="2016-10" db="EMBL/GenBank/DDBJ databases">
        <authorList>
            <person name="de Groot N.N."/>
        </authorList>
    </citation>
    <scope>NUCLEOTIDE SEQUENCE [LARGE SCALE GENOMIC DNA]</scope>
    <source>
        <strain evidence="1 2">DSM 16077</strain>
    </source>
</reference>
<dbReference type="Pfam" id="PF06821">
    <property type="entry name" value="Ser_hydrolase"/>
    <property type="match status" value="1"/>
</dbReference>
<keyword evidence="2" id="KW-1185">Reference proteome</keyword>
<accession>A0A1G9QKX1</accession>